<proteinExistence type="predicted"/>
<dbReference type="InterPro" id="IPR015421">
    <property type="entry name" value="PyrdxlP-dep_Trfase_major"/>
</dbReference>
<comment type="caution">
    <text evidence="3">The sequence shown here is derived from an EMBL/GenBank/DDBJ whole genome shotgun (WGS) entry which is preliminary data.</text>
</comment>
<evidence type="ECO:0000259" key="2">
    <source>
        <dbReference type="Pfam" id="PF00266"/>
    </source>
</evidence>
<keyword evidence="1" id="KW-0663">Pyridoxal phosphate</keyword>
<accession>A0A545VWG3</accession>
<dbReference type="PANTHER" id="PTHR43092">
    <property type="entry name" value="L-CYSTEINE DESULFHYDRASE"/>
    <property type="match status" value="1"/>
</dbReference>
<dbReference type="EMBL" id="SPUK01000010">
    <property type="protein sequence ID" value="TQV94179.1"/>
    <property type="molecule type" value="Genomic_DNA"/>
</dbReference>
<evidence type="ECO:0000313" key="4">
    <source>
        <dbReference type="Proteomes" id="UP000315783"/>
    </source>
</evidence>
<protein>
    <submittedName>
        <fullName evidence="3">Cysteine desulfurylase</fullName>
    </submittedName>
</protein>
<feature type="domain" description="Aminotransferase class V" evidence="2">
    <location>
        <begin position="73"/>
        <end position="258"/>
    </location>
</feature>
<dbReference type="Proteomes" id="UP000315783">
    <property type="component" value="Unassembled WGS sequence"/>
</dbReference>
<dbReference type="Pfam" id="PF00266">
    <property type="entry name" value="Aminotran_5"/>
    <property type="match status" value="1"/>
</dbReference>
<sequence>MASTNQTELPSRGKYLEFGGEVKKLFPFAQDWVNLNHGSYGTMPLEIRDKFRAYQDLSEAEPDKFIRYDLGLLIDESREAVAKIVNAPTDTVVFVPNATEAVNTVFRNIKWAEDGKDVIIFFSTIYPACAKIADYMVEYFGTSRVGIHEIPLSYPLEDEDIIQQFRDAVSEIEKQGKRARICTFDVVSSNPGLVFPWEEMCKACKELGVLSMVDGAQGIGMVKLDLAAADPDFFTSNCHKWLHVPRGCAILYCPERNQGLIRTALSISHGYLPKATVRRSPLPPNTKSEFVNNFELVGTRDRSQEIVTKDAIAWRRDVCGGEDRIMAYLWDLNKKGSKYVAQELGTEVLENKKGTLTNCAMANVALPIWLGDKGAAARDGDVALPEDDAGSAHQWMMKTQKDDYRTLMPLFALGGRVWVRLSSQIYLDMKDYEYAAKVLKDLIRRVSEGEYKQ</sequence>
<organism evidence="3 4">
    <name type="scientific">Cordyceps javanica</name>
    <dbReference type="NCBI Taxonomy" id="43265"/>
    <lineage>
        <taxon>Eukaryota</taxon>
        <taxon>Fungi</taxon>
        <taxon>Dikarya</taxon>
        <taxon>Ascomycota</taxon>
        <taxon>Pezizomycotina</taxon>
        <taxon>Sordariomycetes</taxon>
        <taxon>Hypocreomycetidae</taxon>
        <taxon>Hypocreales</taxon>
        <taxon>Cordycipitaceae</taxon>
        <taxon>Cordyceps</taxon>
    </lineage>
</organism>
<dbReference type="STRING" id="43265.A0A545VWG3"/>
<reference evidence="3 4" key="1">
    <citation type="journal article" date="2019" name="Appl. Microbiol. Biotechnol.">
        <title>Genome sequence of Isaria javanica and comparative genome analysis insights into family S53 peptidase evolution in fungal entomopathogens.</title>
        <authorList>
            <person name="Lin R."/>
            <person name="Zhang X."/>
            <person name="Xin B."/>
            <person name="Zou M."/>
            <person name="Gao Y."/>
            <person name="Qin F."/>
            <person name="Hu Q."/>
            <person name="Xie B."/>
            <person name="Cheng X."/>
        </authorList>
    </citation>
    <scope>NUCLEOTIDE SEQUENCE [LARGE SCALE GENOMIC DNA]</scope>
    <source>
        <strain evidence="3 4">IJ1G</strain>
    </source>
</reference>
<evidence type="ECO:0000313" key="3">
    <source>
        <dbReference type="EMBL" id="TQV94179.1"/>
    </source>
</evidence>
<dbReference type="Gene3D" id="3.40.640.10">
    <property type="entry name" value="Type I PLP-dependent aspartate aminotransferase-like (Major domain)"/>
    <property type="match status" value="1"/>
</dbReference>
<dbReference type="InterPro" id="IPR000192">
    <property type="entry name" value="Aminotrans_V_dom"/>
</dbReference>
<dbReference type="AlphaFoldDB" id="A0A545VWG3"/>
<dbReference type="PANTHER" id="PTHR43092:SF2">
    <property type="entry name" value="HERCYNYLCYSTEINE SULFOXIDE LYASE"/>
    <property type="match status" value="1"/>
</dbReference>
<gene>
    <name evidence="3" type="ORF">IF1G_07058</name>
</gene>
<dbReference type="InterPro" id="IPR015424">
    <property type="entry name" value="PyrdxlP-dep_Trfase"/>
</dbReference>
<name>A0A545VWG3_9HYPO</name>
<dbReference type="SUPFAM" id="SSF53383">
    <property type="entry name" value="PLP-dependent transferases"/>
    <property type="match status" value="1"/>
</dbReference>
<keyword evidence="4" id="KW-1185">Reference proteome</keyword>
<evidence type="ECO:0000256" key="1">
    <source>
        <dbReference type="ARBA" id="ARBA00022898"/>
    </source>
</evidence>
<dbReference type="OrthoDB" id="5978656at2759"/>